<reference evidence="1 2" key="1">
    <citation type="submission" date="2022-09" db="EMBL/GenBank/DDBJ databases">
        <authorList>
            <person name="Palmer J.M."/>
        </authorList>
    </citation>
    <scope>NUCLEOTIDE SEQUENCE [LARGE SCALE GENOMIC DNA]</scope>
    <source>
        <strain evidence="1 2">DSM 7382</strain>
    </source>
</reference>
<dbReference type="Proteomes" id="UP001385951">
    <property type="component" value="Unassembled WGS sequence"/>
</dbReference>
<evidence type="ECO:0000313" key="2">
    <source>
        <dbReference type="Proteomes" id="UP001385951"/>
    </source>
</evidence>
<organism evidence="1 2">
    <name type="scientific">Cerrena zonata</name>
    <dbReference type="NCBI Taxonomy" id="2478898"/>
    <lineage>
        <taxon>Eukaryota</taxon>
        <taxon>Fungi</taxon>
        <taxon>Dikarya</taxon>
        <taxon>Basidiomycota</taxon>
        <taxon>Agaricomycotina</taxon>
        <taxon>Agaricomycetes</taxon>
        <taxon>Polyporales</taxon>
        <taxon>Cerrenaceae</taxon>
        <taxon>Cerrena</taxon>
    </lineage>
</organism>
<gene>
    <name evidence="1" type="ORF">QCA50_014717</name>
</gene>
<accession>A0AAW0FN08</accession>
<dbReference type="EMBL" id="JASBNA010000037">
    <property type="protein sequence ID" value="KAK7682131.1"/>
    <property type="molecule type" value="Genomic_DNA"/>
</dbReference>
<keyword evidence="2" id="KW-1185">Reference proteome</keyword>
<name>A0AAW0FN08_9APHY</name>
<sequence length="391" mass="44538">MSCFGIGVIRSSIGHIPYDVALSILESFRDDKRMLSNCALVCAVWAAAARPHQYYWVIICSQKKLQELFKRLDDDPSIRTWIRRLILGGMLVDRDYILGRTLTRLITIHFEVERHQQTLPHFLTERPPLIGQVDYFPAIQDIGITGTLHTSKLHWSSMCSMLHCLPRLRKLAVAKVDFIVNTNSEDGHQLDENLRSRVPLQLTMRSLELSIMSDIPDEFYRGLSNASSLGALKCMWLKTNATLAGVDHACRALDILLKQFELRIILCLGFEQYPGVRLMPINGLDNVGLIIPLSLLEVRHFPYLQSIADKRKIVYKITIPVPTTTDLTHWAQVDRFIADDMPSASLAVITITLYDFVTLDMEKQTARLLLPKCLKQGRLVLCSGEEFYNIM</sequence>
<comment type="caution">
    <text evidence="1">The sequence shown here is derived from an EMBL/GenBank/DDBJ whole genome shotgun (WGS) entry which is preliminary data.</text>
</comment>
<proteinExistence type="predicted"/>
<evidence type="ECO:0008006" key="3">
    <source>
        <dbReference type="Google" id="ProtNLM"/>
    </source>
</evidence>
<evidence type="ECO:0000313" key="1">
    <source>
        <dbReference type="EMBL" id="KAK7682131.1"/>
    </source>
</evidence>
<protein>
    <recommendedName>
        <fullName evidence="3">F-box domain-containing protein</fullName>
    </recommendedName>
</protein>
<dbReference type="AlphaFoldDB" id="A0AAW0FN08"/>